<dbReference type="NCBIfam" id="NF001261">
    <property type="entry name" value="PRK00226.1-2"/>
    <property type="match status" value="1"/>
</dbReference>
<dbReference type="InterPro" id="IPR036953">
    <property type="entry name" value="GreA/GreB_C_sf"/>
</dbReference>
<dbReference type="InterPro" id="IPR006359">
    <property type="entry name" value="Tscrpt_elong_fac_GreA"/>
</dbReference>
<dbReference type="GO" id="GO:0070063">
    <property type="term" value="F:RNA polymerase binding"/>
    <property type="evidence" value="ECO:0007669"/>
    <property type="project" value="InterPro"/>
</dbReference>
<keyword evidence="4" id="KW-0238">DNA-binding</keyword>
<evidence type="ECO:0000259" key="9">
    <source>
        <dbReference type="Pfam" id="PF03449"/>
    </source>
</evidence>
<dbReference type="GO" id="GO:0006354">
    <property type="term" value="P:DNA-templated transcription elongation"/>
    <property type="evidence" value="ECO:0007669"/>
    <property type="project" value="TreeGrafter"/>
</dbReference>
<proteinExistence type="inferred from homology"/>
<dbReference type="InterPro" id="IPR036805">
    <property type="entry name" value="Tscrpt_elong_fac_GreA/B_N_sf"/>
</dbReference>
<organism evidence="10">
    <name type="scientific">hydrothermal vent metagenome</name>
    <dbReference type="NCBI Taxonomy" id="652676"/>
    <lineage>
        <taxon>unclassified sequences</taxon>
        <taxon>metagenomes</taxon>
        <taxon>ecological metagenomes</taxon>
    </lineage>
</organism>
<dbReference type="PROSITE" id="PS00830">
    <property type="entry name" value="GREAB_2"/>
    <property type="match status" value="1"/>
</dbReference>
<dbReference type="InterPro" id="IPR001437">
    <property type="entry name" value="Tscrpt_elong_fac_GreA/B_C"/>
</dbReference>
<evidence type="ECO:0000256" key="4">
    <source>
        <dbReference type="ARBA" id="ARBA00023125"/>
    </source>
</evidence>
<name>A0A1W1BDF6_9ZZZZ</name>
<dbReference type="Pfam" id="PF03449">
    <property type="entry name" value="GreA_GreB_N"/>
    <property type="match status" value="1"/>
</dbReference>
<dbReference type="InterPro" id="IPR023459">
    <property type="entry name" value="Tscrpt_elong_fac_GreA/B_fam"/>
</dbReference>
<dbReference type="PANTHER" id="PTHR30437">
    <property type="entry name" value="TRANSCRIPTION ELONGATION FACTOR GREA"/>
    <property type="match status" value="1"/>
</dbReference>
<dbReference type="PANTHER" id="PTHR30437:SF4">
    <property type="entry name" value="TRANSCRIPTION ELONGATION FACTOR GREA"/>
    <property type="match status" value="1"/>
</dbReference>
<comment type="function">
    <text evidence="6">Necessary for efficient RNA polymerase transcription elongation past template-encoded arresting sites. The arresting sites in DNA have the property of trapping a certain fraction of elongating RNA polymerases that pass through, resulting in locked ternary complexes. Cleavage of the nascent transcript by cleavage factors such as GreA or GreB allows the resumption of elongation from the new 3'terminus. GreA releases sequences of 2 to 3 nucleotides.</text>
</comment>
<comment type="similarity">
    <text evidence="1">Belongs to the GreA/GreB family.</text>
</comment>
<dbReference type="SUPFAM" id="SSF54534">
    <property type="entry name" value="FKBP-like"/>
    <property type="match status" value="1"/>
</dbReference>
<dbReference type="Gene3D" id="1.10.287.180">
    <property type="entry name" value="Transcription elongation factor, GreA/GreB, N-terminal domain"/>
    <property type="match status" value="1"/>
</dbReference>
<protein>
    <recommendedName>
        <fullName evidence="2">Transcription elongation factor GreA</fullName>
    </recommendedName>
    <alternativeName>
        <fullName evidence="7">Transcript cleavage factor GreA</fullName>
    </alternativeName>
</protein>
<keyword evidence="5" id="KW-0804">Transcription</keyword>
<evidence type="ECO:0000259" key="8">
    <source>
        <dbReference type="Pfam" id="PF01272"/>
    </source>
</evidence>
<dbReference type="HAMAP" id="MF_00105">
    <property type="entry name" value="GreA_GreB"/>
    <property type="match status" value="1"/>
</dbReference>
<dbReference type="InterPro" id="IPR022691">
    <property type="entry name" value="Tscrpt_elong_fac_GreA/B_N"/>
</dbReference>
<dbReference type="GO" id="GO:0003677">
    <property type="term" value="F:DNA binding"/>
    <property type="evidence" value="ECO:0007669"/>
    <property type="project" value="UniProtKB-KW"/>
</dbReference>
<sequence length="175" mass="20144">MNKEPISKEGYDLLIEEFKFLKEVHKPEVAKEKQIAAAHGDRSENAEYHAAKEKLRLIDKRLFFLNSMIERSVIIDPSTLDHSRVCFGSRVHLLDLDSDKEEVYTICGSLEAEVENGLISIHSPLAKALIGKKEGDEVVVHLPKGKKEYEIEKIEYIPIFDLKKKIPTKEDFRFH</sequence>
<dbReference type="InterPro" id="IPR028624">
    <property type="entry name" value="Tscrpt_elong_fac_GreA/B"/>
</dbReference>
<dbReference type="PIRSF" id="PIRSF006092">
    <property type="entry name" value="GreA_GreB"/>
    <property type="match status" value="1"/>
</dbReference>
<evidence type="ECO:0000256" key="7">
    <source>
        <dbReference type="ARBA" id="ARBA00030776"/>
    </source>
</evidence>
<dbReference type="Gene3D" id="3.10.50.30">
    <property type="entry name" value="Transcription elongation factor, GreA/GreB, C-terminal domain"/>
    <property type="match status" value="1"/>
</dbReference>
<dbReference type="GO" id="GO:0032784">
    <property type="term" value="P:regulation of DNA-templated transcription elongation"/>
    <property type="evidence" value="ECO:0007669"/>
    <property type="project" value="InterPro"/>
</dbReference>
<evidence type="ECO:0000256" key="6">
    <source>
        <dbReference type="ARBA" id="ARBA00024916"/>
    </source>
</evidence>
<feature type="domain" description="Transcription elongation factor GreA/GreB N-terminal" evidence="9">
    <location>
        <begin position="5"/>
        <end position="74"/>
    </location>
</feature>
<dbReference type="FunFam" id="1.10.287.180:FF:000001">
    <property type="entry name" value="Transcription elongation factor GreA"/>
    <property type="match status" value="1"/>
</dbReference>
<keyword evidence="3" id="KW-0805">Transcription regulation</keyword>
<evidence type="ECO:0000256" key="3">
    <source>
        <dbReference type="ARBA" id="ARBA00023015"/>
    </source>
</evidence>
<dbReference type="NCBIfam" id="TIGR01462">
    <property type="entry name" value="greA"/>
    <property type="match status" value="1"/>
</dbReference>
<dbReference type="AlphaFoldDB" id="A0A1W1BDF6"/>
<reference evidence="10" key="1">
    <citation type="submission" date="2016-10" db="EMBL/GenBank/DDBJ databases">
        <authorList>
            <person name="de Groot N.N."/>
        </authorList>
    </citation>
    <scope>NUCLEOTIDE SEQUENCE</scope>
</reference>
<evidence type="ECO:0000313" key="10">
    <source>
        <dbReference type="EMBL" id="SFV51574.1"/>
    </source>
</evidence>
<dbReference type="Pfam" id="PF01272">
    <property type="entry name" value="GreA_GreB"/>
    <property type="match status" value="1"/>
</dbReference>
<keyword evidence="10" id="KW-0251">Elongation factor</keyword>
<keyword evidence="10" id="KW-0648">Protein biosynthesis</keyword>
<evidence type="ECO:0000256" key="1">
    <source>
        <dbReference type="ARBA" id="ARBA00008213"/>
    </source>
</evidence>
<dbReference type="FunFam" id="3.10.50.30:FF:000001">
    <property type="entry name" value="Transcription elongation factor GreA"/>
    <property type="match status" value="1"/>
</dbReference>
<accession>A0A1W1BDF6</accession>
<dbReference type="SUPFAM" id="SSF46557">
    <property type="entry name" value="GreA transcript cleavage protein, N-terminal domain"/>
    <property type="match status" value="1"/>
</dbReference>
<evidence type="ECO:0000256" key="2">
    <source>
        <dbReference type="ARBA" id="ARBA00013729"/>
    </source>
</evidence>
<dbReference type="GO" id="GO:0003746">
    <property type="term" value="F:translation elongation factor activity"/>
    <property type="evidence" value="ECO:0007669"/>
    <property type="project" value="UniProtKB-KW"/>
</dbReference>
<dbReference type="InterPro" id="IPR018151">
    <property type="entry name" value="TF_GreA/GreB_CS"/>
</dbReference>
<dbReference type="NCBIfam" id="NF001263">
    <property type="entry name" value="PRK00226.1-4"/>
    <property type="match status" value="1"/>
</dbReference>
<dbReference type="EMBL" id="FPHB01000016">
    <property type="protein sequence ID" value="SFV51574.1"/>
    <property type="molecule type" value="Genomic_DNA"/>
</dbReference>
<gene>
    <name evidence="10" type="ORF">MNB_SM-7-333</name>
</gene>
<feature type="domain" description="Transcription elongation factor GreA/GreB C-terminal" evidence="8">
    <location>
        <begin position="82"/>
        <end position="156"/>
    </location>
</feature>
<evidence type="ECO:0000256" key="5">
    <source>
        <dbReference type="ARBA" id="ARBA00023163"/>
    </source>
</evidence>